<evidence type="ECO:0000313" key="2">
    <source>
        <dbReference type="EMBL" id="AAW27189.1"/>
    </source>
</evidence>
<keyword evidence="1" id="KW-0472">Membrane</keyword>
<dbReference type="EMBL" id="AY815457">
    <property type="protein sequence ID" value="AAW27189.1"/>
    <property type="molecule type" value="mRNA"/>
</dbReference>
<protein>
    <submittedName>
        <fullName evidence="2">SJCHGC04495 protein</fullName>
    </submittedName>
</protein>
<sequence>MKKNHSHFQPLQTIILCLVFPKVILCFLINLAMFRPVQNHIFYLLPILTTQHFPFMNLLRPPNFIAYSPNSKVKMIRVSIPSQAHVNQHPQLFHHLISVVKQIVRP</sequence>
<organism evidence="2">
    <name type="scientific">Schistosoma japonicum</name>
    <name type="common">Blood fluke</name>
    <dbReference type="NCBI Taxonomy" id="6182"/>
    <lineage>
        <taxon>Eukaryota</taxon>
        <taxon>Metazoa</taxon>
        <taxon>Spiralia</taxon>
        <taxon>Lophotrochozoa</taxon>
        <taxon>Platyhelminthes</taxon>
        <taxon>Trematoda</taxon>
        <taxon>Digenea</taxon>
        <taxon>Strigeidida</taxon>
        <taxon>Schistosomatoidea</taxon>
        <taxon>Schistosomatidae</taxon>
        <taxon>Schistosoma</taxon>
    </lineage>
</organism>
<reference evidence="2" key="1">
    <citation type="submission" date="2004-11" db="EMBL/GenBank/DDBJ databases">
        <title>The full-length cDNA sequences of Schistosoma japonicum genes.</title>
        <authorList>
            <person name="Han Z."/>
        </authorList>
    </citation>
    <scope>NUCLEOTIDE SEQUENCE</scope>
</reference>
<keyword evidence="1" id="KW-1133">Transmembrane helix</keyword>
<keyword evidence="1" id="KW-0812">Transmembrane</keyword>
<proteinExistence type="evidence at transcript level"/>
<evidence type="ECO:0000256" key="1">
    <source>
        <dbReference type="SAM" id="Phobius"/>
    </source>
</evidence>
<name>Q5DAG7_SCHJA</name>
<accession>Q5DAG7</accession>
<reference evidence="2" key="2">
    <citation type="journal article" date="2006" name="PLoS Pathog.">
        <title>New perspectives on host-parasite interplay by comparative transcriptomic and proteomic analyses of Schistosoma japonicum.</title>
        <authorList>
            <person name="Liu F."/>
            <person name="Lu J."/>
            <person name="Hu W."/>
            <person name="Wang S.Y."/>
            <person name="Cui S.J."/>
            <person name="Chi M."/>
            <person name="Yan Q."/>
            <person name="Wang X.R."/>
            <person name="Song H.D."/>
            <person name="Xu X.N."/>
            <person name="Wang J.J."/>
            <person name="Zhang X.L."/>
            <person name="Zhang X."/>
            <person name="Wang Z.Q."/>
            <person name="Xue C.L."/>
            <person name="Brindley P.J."/>
            <person name="McManus D.P."/>
            <person name="Yang P.Y."/>
            <person name="Feng Z."/>
            <person name="Chen Z."/>
            <person name="Han Z.G."/>
        </authorList>
    </citation>
    <scope>NUCLEOTIDE SEQUENCE</scope>
</reference>
<dbReference type="AlphaFoldDB" id="Q5DAG7"/>
<feature type="transmembrane region" description="Helical" evidence="1">
    <location>
        <begin position="12"/>
        <end position="34"/>
    </location>
</feature>